<dbReference type="EMBL" id="UINC01184501">
    <property type="protein sequence ID" value="SVD95742.1"/>
    <property type="molecule type" value="Genomic_DNA"/>
</dbReference>
<protein>
    <recommendedName>
        <fullName evidence="2">DUF1501 domain-containing protein</fullName>
    </recommendedName>
</protein>
<proteinExistence type="predicted"/>
<reference evidence="1" key="1">
    <citation type="submission" date="2018-05" db="EMBL/GenBank/DDBJ databases">
        <authorList>
            <person name="Lanie J.A."/>
            <person name="Ng W.-L."/>
            <person name="Kazmierczak K.M."/>
            <person name="Andrzejewski T.M."/>
            <person name="Davidsen T.M."/>
            <person name="Wayne K.J."/>
            <person name="Tettelin H."/>
            <person name="Glass J.I."/>
            <person name="Rusch D."/>
            <person name="Podicherti R."/>
            <person name="Tsui H.-C.T."/>
            <person name="Winkler M.E."/>
        </authorList>
    </citation>
    <scope>NUCLEOTIDE SEQUENCE</scope>
</reference>
<evidence type="ECO:0008006" key="2">
    <source>
        <dbReference type="Google" id="ProtNLM"/>
    </source>
</evidence>
<gene>
    <name evidence="1" type="ORF">METZ01_LOCUS448596</name>
</gene>
<accession>A0A382ZJT3</accession>
<dbReference type="AlphaFoldDB" id="A0A382ZJT3"/>
<sequence length="114" mass="12340">MLTIQDRMLNHTCAGFGRREFLKAGALGMAGFSLQDLLKVKAASLAQGKPFKNKSVVLLFLQGGPPHIEFFDPKMTAPAEYRSITGEIPTNIPGVTFGSTFPKLAKMTDKLAVV</sequence>
<name>A0A382ZJT3_9ZZZZ</name>
<evidence type="ECO:0000313" key="1">
    <source>
        <dbReference type="EMBL" id="SVD95742.1"/>
    </source>
</evidence>
<dbReference type="Pfam" id="PF07394">
    <property type="entry name" value="DUF1501"/>
    <property type="match status" value="1"/>
</dbReference>
<organism evidence="1">
    <name type="scientific">marine metagenome</name>
    <dbReference type="NCBI Taxonomy" id="408172"/>
    <lineage>
        <taxon>unclassified sequences</taxon>
        <taxon>metagenomes</taxon>
        <taxon>ecological metagenomes</taxon>
    </lineage>
</organism>
<dbReference type="InterPro" id="IPR010869">
    <property type="entry name" value="DUF1501"/>
</dbReference>
<feature type="non-terminal residue" evidence="1">
    <location>
        <position position="114"/>
    </location>
</feature>